<dbReference type="InterPro" id="IPR019718">
    <property type="entry name" value="DUF2602"/>
</dbReference>
<keyword evidence="1" id="KW-0175">Coiled coil</keyword>
<sequence length="258" mass="29992">MRTSHLKKNKNKSIRIQILNLQDEHCVGCKKIQAYRKSGNRKTSWCADNCRIGKRIKQLGETLLEGRNETMMEQMAEERNWDTLCERAEKLRGEKLSWAKIADRLGVSESTLYYNVAKRREKKENARKRIGVSKLFTTKEKAQGTNNENGKSVMTTPVILKEKEQLLQTLQTEQEARKGIEAEYERIKKQLQEREEAYTILLNESNQLSEKKWEVEAELRKTQIRISAAEETADMERKHRLECQARAQALGIALKAIL</sequence>
<dbReference type="AlphaFoldDB" id="A0A9X7QMF7"/>
<dbReference type="Proteomes" id="UP000321735">
    <property type="component" value="Chromosome"/>
</dbReference>
<protein>
    <submittedName>
        <fullName evidence="2">Zinc-finger domain-containing protein</fullName>
    </submittedName>
</protein>
<keyword evidence="2" id="KW-0862">Zinc</keyword>
<accession>A0A9X7QMF7</accession>
<proteinExistence type="predicted"/>
<evidence type="ECO:0000313" key="2">
    <source>
        <dbReference type="EMBL" id="QDZ76525.1"/>
    </source>
</evidence>
<keyword evidence="2" id="KW-0863">Zinc-finger</keyword>
<evidence type="ECO:0000256" key="1">
    <source>
        <dbReference type="SAM" id="Coils"/>
    </source>
</evidence>
<dbReference type="EMBL" id="CP031778">
    <property type="protein sequence ID" value="QDZ76525.1"/>
    <property type="molecule type" value="Genomic_DNA"/>
</dbReference>
<dbReference type="RefSeq" id="WP_208742561.1">
    <property type="nucleotide sequence ID" value="NZ_CP031778.1"/>
</dbReference>
<reference evidence="2 3" key="1">
    <citation type="journal article" date="2019" name="Ecotoxicol. Environ. Saf.">
        <title>Microbial characterization of heavy metal resistant bacterial strains isolated from an electroplating wastewater treatment plant.</title>
        <authorList>
            <person name="Cai X."/>
            <person name="Zheng X."/>
            <person name="Zhang D."/>
            <person name="Iqbal W."/>
            <person name="Liu C."/>
            <person name="Yang B."/>
            <person name="Zhao X."/>
            <person name="Lu X."/>
            <person name="Mao Y."/>
        </authorList>
    </citation>
    <scope>NUCLEOTIDE SEQUENCE [LARGE SCALE GENOMIC DNA]</scope>
    <source>
        <strain evidence="2 3">Co1-1</strain>
    </source>
</reference>
<feature type="coiled-coil region" evidence="1">
    <location>
        <begin position="163"/>
        <end position="204"/>
    </location>
</feature>
<dbReference type="Pfam" id="PF10782">
    <property type="entry name" value="zf-C2HCIx2C"/>
    <property type="match status" value="1"/>
</dbReference>
<gene>
    <name evidence="2" type="ORF">D0437_27100</name>
</gene>
<evidence type="ECO:0000313" key="3">
    <source>
        <dbReference type="Proteomes" id="UP000321735"/>
    </source>
</evidence>
<name>A0A9X7QMF7_BACCE</name>
<dbReference type="GO" id="GO:0008270">
    <property type="term" value="F:zinc ion binding"/>
    <property type="evidence" value="ECO:0007669"/>
    <property type="project" value="UniProtKB-KW"/>
</dbReference>
<organism evidence="2 3">
    <name type="scientific">Bacillus cereus</name>
    <dbReference type="NCBI Taxonomy" id="1396"/>
    <lineage>
        <taxon>Bacteria</taxon>
        <taxon>Bacillati</taxon>
        <taxon>Bacillota</taxon>
        <taxon>Bacilli</taxon>
        <taxon>Bacillales</taxon>
        <taxon>Bacillaceae</taxon>
        <taxon>Bacillus</taxon>
        <taxon>Bacillus cereus group</taxon>
    </lineage>
</organism>
<keyword evidence="2" id="KW-0479">Metal-binding</keyword>